<dbReference type="EMBL" id="UZAN01040717">
    <property type="protein sequence ID" value="VDP70682.1"/>
    <property type="molecule type" value="Genomic_DNA"/>
</dbReference>
<proteinExistence type="predicted"/>
<dbReference type="PANTHER" id="PTHR36978:SF4">
    <property type="entry name" value="P-LOOP CONTAINING NUCLEOSIDE TRIPHOSPHATE HYDROLASE PROTEIN"/>
    <property type="match status" value="1"/>
</dbReference>
<dbReference type="InterPro" id="IPR040632">
    <property type="entry name" value="Sulfotransfer_4"/>
</dbReference>
<protein>
    <submittedName>
        <fullName evidence="4">NAD dependent epimerase/dehydratase</fullName>
    </submittedName>
</protein>
<dbReference type="OrthoDB" id="272681at2759"/>
<evidence type="ECO:0000313" key="4">
    <source>
        <dbReference type="WBParaSite" id="ECPE_0000382501-mRNA-1"/>
    </source>
</evidence>
<dbReference type="Gene3D" id="3.40.50.300">
    <property type="entry name" value="P-loop containing nucleotide triphosphate hydrolases"/>
    <property type="match status" value="1"/>
</dbReference>
<keyword evidence="1" id="KW-0472">Membrane</keyword>
<dbReference type="WBParaSite" id="ECPE_0000382501-mRNA-1">
    <property type="protein sequence ID" value="ECPE_0000382501-mRNA-1"/>
    <property type="gene ID" value="ECPE_0000382501"/>
</dbReference>
<dbReference type="SUPFAM" id="SSF52540">
    <property type="entry name" value="P-loop containing nucleoside triphosphate hydrolases"/>
    <property type="match status" value="1"/>
</dbReference>
<gene>
    <name evidence="2" type="ORF">ECPE_LOCUS3820</name>
</gene>
<keyword evidence="1" id="KW-1133">Transmembrane helix</keyword>
<keyword evidence="3" id="KW-1185">Reference proteome</keyword>
<feature type="transmembrane region" description="Helical" evidence="1">
    <location>
        <begin position="241"/>
        <end position="265"/>
    </location>
</feature>
<dbReference type="Pfam" id="PF17784">
    <property type="entry name" value="Sulfotransfer_4"/>
    <property type="match status" value="1"/>
</dbReference>
<evidence type="ECO:0000313" key="3">
    <source>
        <dbReference type="Proteomes" id="UP000272942"/>
    </source>
</evidence>
<name>A0A183AA35_9TREM</name>
<dbReference type="AlphaFoldDB" id="A0A183AA35"/>
<dbReference type="PANTHER" id="PTHR36978">
    <property type="entry name" value="P-LOOP CONTAINING NUCLEOTIDE TRIPHOSPHATE HYDROLASE"/>
    <property type="match status" value="1"/>
</dbReference>
<dbReference type="InterPro" id="IPR027417">
    <property type="entry name" value="P-loop_NTPase"/>
</dbReference>
<keyword evidence="1" id="KW-0812">Transmembrane</keyword>
<sequence length="268" mass="30739">MFSNVPEEKEDAHAPLLVIGAGVGRTGTMTLKTALEILYQKPCYHMTEIVYKHLDHVKLWTKLHDRIEQDIDAELPADMIKRIFKGYQMTTDNPGCTIYKQLMKIYPEAKVILTTRDPNTWIQSIRETVRPKQPLFGPGWLDKMKERLVMTPGFSHMADQSLTLSLGSNVNLDNDEQMKRAFVRRNEEVERTVPADRLLVFQVKDGWEPLCRFLGKPIPDVPFPHVNDRKTMKGRIRRIRMGANCLIAFSVVLLGVAIASGVFWFKTT</sequence>
<organism evidence="4">
    <name type="scientific">Echinostoma caproni</name>
    <dbReference type="NCBI Taxonomy" id="27848"/>
    <lineage>
        <taxon>Eukaryota</taxon>
        <taxon>Metazoa</taxon>
        <taxon>Spiralia</taxon>
        <taxon>Lophotrochozoa</taxon>
        <taxon>Platyhelminthes</taxon>
        <taxon>Trematoda</taxon>
        <taxon>Digenea</taxon>
        <taxon>Plagiorchiida</taxon>
        <taxon>Echinostomata</taxon>
        <taxon>Echinostomatoidea</taxon>
        <taxon>Echinostomatidae</taxon>
        <taxon>Echinostoma</taxon>
    </lineage>
</organism>
<dbReference type="Proteomes" id="UP000272942">
    <property type="component" value="Unassembled WGS sequence"/>
</dbReference>
<evidence type="ECO:0000256" key="1">
    <source>
        <dbReference type="SAM" id="Phobius"/>
    </source>
</evidence>
<reference evidence="2 3" key="2">
    <citation type="submission" date="2018-11" db="EMBL/GenBank/DDBJ databases">
        <authorList>
            <consortium name="Pathogen Informatics"/>
        </authorList>
    </citation>
    <scope>NUCLEOTIDE SEQUENCE [LARGE SCALE GENOMIC DNA]</scope>
    <source>
        <strain evidence="2 3">Egypt</strain>
    </source>
</reference>
<reference evidence="4" key="1">
    <citation type="submission" date="2016-06" db="UniProtKB">
        <authorList>
            <consortium name="WormBaseParasite"/>
        </authorList>
    </citation>
    <scope>IDENTIFICATION</scope>
</reference>
<accession>A0A183AA35</accession>
<evidence type="ECO:0000313" key="2">
    <source>
        <dbReference type="EMBL" id="VDP70682.1"/>
    </source>
</evidence>